<evidence type="ECO:0000256" key="1">
    <source>
        <dbReference type="SAM" id="MobiDB-lite"/>
    </source>
</evidence>
<evidence type="ECO:0000313" key="2">
    <source>
        <dbReference type="EMBL" id="KAK9503668.1"/>
    </source>
</evidence>
<feature type="region of interest" description="Disordered" evidence="1">
    <location>
        <begin position="78"/>
        <end position="148"/>
    </location>
</feature>
<sequence length="148" mass="16963">MLKLVKDILKTDDSENGISINEMLKYVSDNENIERNLVLPRLLDVLHKAEEQGIVKNTGKNKYALVDDYESYCGTCGGRKRRRSKCGGKRRSRRSRRGSRKCGRRRGGSRRKRRGGGCGGKRRRRSGKRRRKVRRCDADINENANPTA</sequence>
<accession>A0AAW1CXY0</accession>
<dbReference type="EMBL" id="JAPXFL010000007">
    <property type="protein sequence ID" value="KAK9503668.1"/>
    <property type="molecule type" value="Genomic_DNA"/>
</dbReference>
<gene>
    <name evidence="2" type="ORF">O3M35_010181</name>
</gene>
<name>A0AAW1CXY0_9HEMI</name>
<proteinExistence type="predicted"/>
<organism evidence="2 3">
    <name type="scientific">Rhynocoris fuscipes</name>
    <dbReference type="NCBI Taxonomy" id="488301"/>
    <lineage>
        <taxon>Eukaryota</taxon>
        <taxon>Metazoa</taxon>
        <taxon>Ecdysozoa</taxon>
        <taxon>Arthropoda</taxon>
        <taxon>Hexapoda</taxon>
        <taxon>Insecta</taxon>
        <taxon>Pterygota</taxon>
        <taxon>Neoptera</taxon>
        <taxon>Paraneoptera</taxon>
        <taxon>Hemiptera</taxon>
        <taxon>Heteroptera</taxon>
        <taxon>Panheteroptera</taxon>
        <taxon>Cimicomorpha</taxon>
        <taxon>Reduviidae</taxon>
        <taxon>Harpactorinae</taxon>
        <taxon>Harpactorini</taxon>
        <taxon>Rhynocoris</taxon>
    </lineage>
</organism>
<feature type="compositionally biased region" description="Basic residues" evidence="1">
    <location>
        <begin position="78"/>
        <end position="134"/>
    </location>
</feature>
<comment type="caution">
    <text evidence="2">The sequence shown here is derived from an EMBL/GenBank/DDBJ whole genome shotgun (WGS) entry which is preliminary data.</text>
</comment>
<evidence type="ECO:0000313" key="3">
    <source>
        <dbReference type="Proteomes" id="UP001461498"/>
    </source>
</evidence>
<keyword evidence="3" id="KW-1185">Reference proteome</keyword>
<dbReference type="Proteomes" id="UP001461498">
    <property type="component" value="Unassembled WGS sequence"/>
</dbReference>
<evidence type="ECO:0008006" key="4">
    <source>
        <dbReference type="Google" id="ProtNLM"/>
    </source>
</evidence>
<dbReference type="AlphaFoldDB" id="A0AAW1CXY0"/>
<reference evidence="2 3" key="1">
    <citation type="submission" date="2022-12" db="EMBL/GenBank/DDBJ databases">
        <title>Chromosome-level genome assembly of true bugs.</title>
        <authorList>
            <person name="Ma L."/>
            <person name="Li H."/>
        </authorList>
    </citation>
    <scope>NUCLEOTIDE SEQUENCE [LARGE SCALE GENOMIC DNA]</scope>
    <source>
        <strain evidence="2">Lab_2022b</strain>
    </source>
</reference>
<protein>
    <recommendedName>
        <fullName evidence="4">H15 domain-containing protein</fullName>
    </recommendedName>
</protein>